<dbReference type="EMBL" id="PQ008971">
    <property type="protein sequence ID" value="XDF89572.1"/>
    <property type="molecule type" value="Genomic_DNA"/>
</dbReference>
<protein>
    <submittedName>
        <fullName evidence="1">Uncharacterized protein</fullName>
    </submittedName>
</protein>
<name>A0AB39ABJ8_9CAUD</name>
<evidence type="ECO:0000313" key="1">
    <source>
        <dbReference type="EMBL" id="XDF89572.1"/>
    </source>
</evidence>
<accession>A0AB39ABJ8</accession>
<organism evidence="1">
    <name type="scientific">Pectobacterium phage Amona</name>
    <dbReference type="NCBI Taxonomy" id="3158137"/>
    <lineage>
        <taxon>Viruses</taxon>
        <taxon>Duplodnaviria</taxon>
        <taxon>Heunggongvirae</taxon>
        <taxon>Uroviricota</taxon>
        <taxon>Caudoviricetes</taxon>
    </lineage>
</organism>
<reference evidence="1" key="2">
    <citation type="submission" date="2024-07" db="EMBL/GenBank/DDBJ databases">
        <authorList>
            <person name="Pedersen J.S."/>
            <person name="Mulbjerg M.R."/>
            <person name="Carstens A.B."/>
            <person name="Hansen L.H."/>
        </authorList>
    </citation>
    <scope>NUCLEOTIDE SEQUENCE</scope>
</reference>
<proteinExistence type="predicted"/>
<gene>
    <name evidence="1" type="ORF">CVQSGQUC_CDS0067</name>
</gene>
<sequence length="99" mass="10509">MSKHTPGPWFQHRNGSSTVYIEARIGGGLIQEVAACGPTEAGAVQQSANAKLIAAAPDLLEQLKIILSFCEFLSGSEDKPAHHPITTARSLIARLSDDV</sequence>
<reference evidence="1" key="1">
    <citation type="journal article" date="2024" name="Virus Res.">
        <title>A novel genus of Pectobacterium bacteriophages display broad host range by targeting several species of Danish soft rot isolates.</title>
        <authorList>
            <person name="Pedersen J.S."/>
            <person name="Carstens A.B."/>
            <person name="Rothgard M.M."/>
            <person name="Roy C."/>
            <person name="Viry A."/>
            <person name="Papudeshi B."/>
            <person name="Kot W."/>
            <person name="Hille F."/>
            <person name="Franz C.M.A.P."/>
            <person name="Edwards R."/>
            <person name="Hansen L.H."/>
        </authorList>
    </citation>
    <scope>NUCLEOTIDE SEQUENCE</scope>
</reference>